<comment type="caution">
    <text evidence="1">The sequence shown here is derived from an EMBL/GenBank/DDBJ whole genome shotgun (WGS) entry which is preliminary data.</text>
</comment>
<dbReference type="EMBL" id="PYWC01000150">
    <property type="protein sequence ID" value="PWW71678.1"/>
    <property type="molecule type" value="Genomic_DNA"/>
</dbReference>
<gene>
    <name evidence="1" type="ORF">C7212DRAFT_367149</name>
</gene>
<evidence type="ECO:0000313" key="2">
    <source>
        <dbReference type="Proteomes" id="UP000246991"/>
    </source>
</evidence>
<evidence type="ECO:0000313" key="1">
    <source>
        <dbReference type="EMBL" id="PWW71678.1"/>
    </source>
</evidence>
<dbReference type="AlphaFoldDB" id="A0A317SBT7"/>
<sequence length="248" mass="27815">MSIVPRNTKRTLPLPRDTIATPGFSRCATLHAPRAVPIPTPISTRGRETRPDHLSTLVIRWGPAARPASLRTPIISHQPPAHPASPETQTPVSYVPLPYIPSSSTFTSDLWFLPTQGVRPLPTAVEEHAVEELNDLSGMVCGEHYHRSTVLDLIPSGRTEGYSVQWQCENLIWNIKICVDCGFRRIMCSKRVEVPKMSPLAPWPPETRLRVLGVWEGIVYEHLFRLHRLGELNKTWCKNDVGPTADDD</sequence>
<organism evidence="1 2">
    <name type="scientific">Tuber magnatum</name>
    <name type="common">white Piedmont truffle</name>
    <dbReference type="NCBI Taxonomy" id="42249"/>
    <lineage>
        <taxon>Eukaryota</taxon>
        <taxon>Fungi</taxon>
        <taxon>Dikarya</taxon>
        <taxon>Ascomycota</taxon>
        <taxon>Pezizomycotina</taxon>
        <taxon>Pezizomycetes</taxon>
        <taxon>Pezizales</taxon>
        <taxon>Tuberaceae</taxon>
        <taxon>Tuber</taxon>
    </lineage>
</organism>
<keyword evidence="2" id="KW-1185">Reference proteome</keyword>
<proteinExistence type="predicted"/>
<protein>
    <submittedName>
        <fullName evidence="1">Uncharacterized protein</fullName>
    </submittedName>
</protein>
<dbReference type="Proteomes" id="UP000246991">
    <property type="component" value="Unassembled WGS sequence"/>
</dbReference>
<dbReference type="OrthoDB" id="5470099at2759"/>
<name>A0A317SBT7_9PEZI</name>
<accession>A0A317SBT7</accession>
<reference evidence="1 2" key="1">
    <citation type="submission" date="2018-03" db="EMBL/GenBank/DDBJ databases">
        <title>Genomes of Pezizomycetes fungi and the evolution of truffles.</title>
        <authorList>
            <person name="Murat C."/>
            <person name="Payen T."/>
            <person name="Noel B."/>
            <person name="Kuo A."/>
            <person name="Martin F.M."/>
        </authorList>
    </citation>
    <scope>NUCLEOTIDE SEQUENCE [LARGE SCALE GENOMIC DNA]</scope>
    <source>
        <strain evidence="1">091103-1</strain>
    </source>
</reference>